<gene>
    <name evidence="1" type="ORF">FIC94_21635</name>
</gene>
<evidence type="ECO:0000313" key="1">
    <source>
        <dbReference type="EMBL" id="TNV09778.1"/>
    </source>
</evidence>
<name>A0ABY2XYH0_9HYPH</name>
<dbReference type="EMBL" id="VEWL01000023">
    <property type="protein sequence ID" value="TNV09778.1"/>
    <property type="molecule type" value="Genomic_DNA"/>
</dbReference>
<organism evidence="1 2">
    <name type="scientific">Ochrobactrum teleogrylli</name>
    <dbReference type="NCBI Taxonomy" id="2479765"/>
    <lineage>
        <taxon>Bacteria</taxon>
        <taxon>Pseudomonadati</taxon>
        <taxon>Pseudomonadota</taxon>
        <taxon>Alphaproteobacteria</taxon>
        <taxon>Hyphomicrobiales</taxon>
        <taxon>Brucellaceae</taxon>
        <taxon>Brucella/Ochrobactrum group</taxon>
        <taxon>Ochrobactrum</taxon>
    </lineage>
</organism>
<dbReference type="RefSeq" id="WP_140026383.1">
    <property type="nucleotide sequence ID" value="NZ_JBHUFG010000040.1"/>
</dbReference>
<sequence>MNSATMAAYLDFFYSAVKLAPAQRLGVSDVYPKGAFPTLYLSQDDPSANQIDLEKLRLLGVRVRLIICFNG</sequence>
<dbReference type="Proteomes" id="UP000312784">
    <property type="component" value="Unassembled WGS sequence"/>
</dbReference>
<protein>
    <submittedName>
        <fullName evidence="1">Uncharacterized protein</fullName>
    </submittedName>
</protein>
<evidence type="ECO:0000313" key="2">
    <source>
        <dbReference type="Proteomes" id="UP000312784"/>
    </source>
</evidence>
<reference evidence="1 2" key="1">
    <citation type="submission" date="2019-06" db="EMBL/GenBank/DDBJ databases">
        <title>Ochrobactrum cricket sp.nov., isolated from the insect Teleogryllus occipitalis living in deserted cropland.</title>
        <authorList>
            <person name="Hu M."/>
        </authorList>
    </citation>
    <scope>NUCLEOTIDE SEQUENCE [LARGE SCALE GENOMIC DNA]</scope>
    <source>
        <strain evidence="1 2">LCB8</strain>
    </source>
</reference>
<keyword evidence="2" id="KW-1185">Reference proteome</keyword>
<accession>A0ABY2XYH0</accession>
<proteinExistence type="predicted"/>
<comment type="caution">
    <text evidence="1">The sequence shown here is derived from an EMBL/GenBank/DDBJ whole genome shotgun (WGS) entry which is preliminary data.</text>
</comment>